<dbReference type="EMBL" id="MU865019">
    <property type="protein sequence ID" value="KAK4460130.1"/>
    <property type="molecule type" value="Genomic_DNA"/>
</dbReference>
<feature type="compositionally biased region" description="Low complexity" evidence="2">
    <location>
        <begin position="93"/>
        <end position="114"/>
    </location>
</feature>
<dbReference type="AlphaFoldDB" id="A0AAV9HJS3"/>
<evidence type="ECO:0000313" key="4">
    <source>
        <dbReference type="EMBL" id="KAK4460130.1"/>
    </source>
</evidence>
<gene>
    <name evidence="4" type="ORF">QBC42DRAFT_109910</name>
</gene>
<feature type="region of interest" description="Disordered" evidence="2">
    <location>
        <begin position="331"/>
        <end position="353"/>
    </location>
</feature>
<dbReference type="Proteomes" id="UP001321749">
    <property type="component" value="Unassembled WGS sequence"/>
</dbReference>
<keyword evidence="1" id="KW-0175">Coiled coil</keyword>
<reference evidence="4" key="2">
    <citation type="submission" date="2023-06" db="EMBL/GenBank/DDBJ databases">
        <authorList>
            <consortium name="Lawrence Berkeley National Laboratory"/>
            <person name="Mondo S.J."/>
            <person name="Hensen N."/>
            <person name="Bonometti L."/>
            <person name="Westerberg I."/>
            <person name="Brannstrom I.O."/>
            <person name="Guillou S."/>
            <person name="Cros-Aarteil S."/>
            <person name="Calhoun S."/>
            <person name="Haridas S."/>
            <person name="Kuo A."/>
            <person name="Pangilinan J."/>
            <person name="Riley R."/>
            <person name="Labutti K."/>
            <person name="Andreopoulos B."/>
            <person name="Lipzen A."/>
            <person name="Chen C."/>
            <person name="Yanf M."/>
            <person name="Daum C."/>
            <person name="Ng V."/>
            <person name="Clum A."/>
            <person name="Steindorff A."/>
            <person name="Ohm R."/>
            <person name="Martin F."/>
            <person name="Silar P."/>
            <person name="Natvig D."/>
            <person name="Lalanne C."/>
            <person name="Gautier V."/>
            <person name="Ament-Velasquez S.L."/>
            <person name="Kruys A."/>
            <person name="Hutchinson M.I."/>
            <person name="Powell A.J."/>
            <person name="Barry K."/>
            <person name="Miller A.N."/>
            <person name="Grigoriev I.V."/>
            <person name="Debuchy R."/>
            <person name="Gladieux P."/>
            <person name="Thoren M.H."/>
            <person name="Johannesson H."/>
        </authorList>
    </citation>
    <scope>NUCLEOTIDE SEQUENCE</scope>
    <source>
        <strain evidence="4">PSN324</strain>
    </source>
</reference>
<evidence type="ECO:0000313" key="5">
    <source>
        <dbReference type="Proteomes" id="UP001321749"/>
    </source>
</evidence>
<feature type="region of interest" description="Disordered" evidence="2">
    <location>
        <begin position="29"/>
        <end position="116"/>
    </location>
</feature>
<organism evidence="4 5">
    <name type="scientific">Cladorrhinum samala</name>
    <dbReference type="NCBI Taxonomy" id="585594"/>
    <lineage>
        <taxon>Eukaryota</taxon>
        <taxon>Fungi</taxon>
        <taxon>Dikarya</taxon>
        <taxon>Ascomycota</taxon>
        <taxon>Pezizomycotina</taxon>
        <taxon>Sordariomycetes</taxon>
        <taxon>Sordariomycetidae</taxon>
        <taxon>Sordariales</taxon>
        <taxon>Podosporaceae</taxon>
        <taxon>Cladorrhinum</taxon>
    </lineage>
</organism>
<dbReference type="Pfam" id="PF25438">
    <property type="entry name" value="DUF7896"/>
    <property type="match status" value="1"/>
</dbReference>
<comment type="caution">
    <text evidence="4">The sequence shown here is derived from an EMBL/GenBank/DDBJ whole genome shotgun (WGS) entry which is preliminary data.</text>
</comment>
<dbReference type="PANTHER" id="PTHR42031">
    <property type="entry name" value="KEY LIME PATHOGENICITY PROTEIN"/>
    <property type="match status" value="1"/>
</dbReference>
<proteinExistence type="predicted"/>
<name>A0AAV9HJS3_9PEZI</name>
<evidence type="ECO:0000259" key="3">
    <source>
        <dbReference type="Pfam" id="PF25438"/>
    </source>
</evidence>
<dbReference type="InterPro" id="IPR057218">
    <property type="entry name" value="DUF7896"/>
</dbReference>
<feature type="compositionally biased region" description="Polar residues" evidence="2">
    <location>
        <begin position="53"/>
        <end position="66"/>
    </location>
</feature>
<feature type="domain" description="DUF7896" evidence="3">
    <location>
        <begin position="481"/>
        <end position="580"/>
    </location>
</feature>
<feature type="region of interest" description="Disordered" evidence="2">
    <location>
        <begin position="408"/>
        <end position="433"/>
    </location>
</feature>
<feature type="compositionally biased region" description="Basic and acidic residues" evidence="2">
    <location>
        <begin position="419"/>
        <end position="433"/>
    </location>
</feature>
<protein>
    <recommendedName>
        <fullName evidence="3">DUF7896 domain-containing protein</fullName>
    </recommendedName>
</protein>
<reference evidence="4" key="1">
    <citation type="journal article" date="2023" name="Mol. Phylogenet. Evol.">
        <title>Genome-scale phylogeny and comparative genomics of the fungal order Sordariales.</title>
        <authorList>
            <person name="Hensen N."/>
            <person name="Bonometti L."/>
            <person name="Westerberg I."/>
            <person name="Brannstrom I.O."/>
            <person name="Guillou S."/>
            <person name="Cros-Aarteil S."/>
            <person name="Calhoun S."/>
            <person name="Haridas S."/>
            <person name="Kuo A."/>
            <person name="Mondo S."/>
            <person name="Pangilinan J."/>
            <person name="Riley R."/>
            <person name="LaButti K."/>
            <person name="Andreopoulos B."/>
            <person name="Lipzen A."/>
            <person name="Chen C."/>
            <person name="Yan M."/>
            <person name="Daum C."/>
            <person name="Ng V."/>
            <person name="Clum A."/>
            <person name="Steindorff A."/>
            <person name="Ohm R.A."/>
            <person name="Martin F."/>
            <person name="Silar P."/>
            <person name="Natvig D.O."/>
            <person name="Lalanne C."/>
            <person name="Gautier V."/>
            <person name="Ament-Velasquez S.L."/>
            <person name="Kruys A."/>
            <person name="Hutchinson M.I."/>
            <person name="Powell A.J."/>
            <person name="Barry K."/>
            <person name="Miller A.N."/>
            <person name="Grigoriev I.V."/>
            <person name="Debuchy R."/>
            <person name="Gladieux P."/>
            <person name="Hiltunen Thoren M."/>
            <person name="Johannesson H."/>
        </authorList>
    </citation>
    <scope>NUCLEOTIDE SEQUENCE</scope>
    <source>
        <strain evidence="4">PSN324</strain>
    </source>
</reference>
<keyword evidence="5" id="KW-1185">Reference proteome</keyword>
<feature type="compositionally biased region" description="Polar residues" evidence="2">
    <location>
        <begin position="538"/>
        <end position="552"/>
    </location>
</feature>
<feature type="coiled-coil region" evidence="1">
    <location>
        <begin position="2"/>
        <end position="29"/>
    </location>
</feature>
<feature type="region of interest" description="Disordered" evidence="2">
    <location>
        <begin position="529"/>
        <end position="568"/>
    </location>
</feature>
<sequence length="742" mass="80139">MSQQISHDVQMLEALLERKKQEAQEIMTQLDMVRSGSRPAQPTTDYQPPRHTFANNGRSRSNTMPRNATAAFLKAEGIEEEDASRPMKRSKTTHGSASSSGSNMRRSSSGFSTSPITPAGFASLPSAPLGLPRQLGSLDSVQPGTSPAMLSSYLGQDQFQQPANAFIHGSSVLHGHTPSQGVHHLSGEGRELDIAEFLSMRECDDYSSASPIPIPSSSGLLSPHEAAQYHVGSGIQSACGSLTSGPSLGTTPMTRSNSTMNDNVISFTGQFHEMVRIQSQHSTHGLSRRASFGQGHSYASHHPSLLGKRPAMDLSVAADVSAPFHTGFPSSAPSESMLHQHAMKKSFSHASTRSASSAGMQAFQDVNAYHADHMSMERSLSKESIKSNSSLKCRAKEALARQNVNAMSRQLQPKPATEVAKKPTELVGSKKDGKTAIAKTKYERPKHPKVRCEHCNDYPDGFRGEHELRRHIEAKHKSVMRKWICRDPAEYGIPHSETAIKPLKECKQCAQRKQYGAYYNAAAHLRRTHFNVKPRRGSNGSKNDPKGSSSASKPDEEKRGGKGGGDWPSMSELKLWMVEVMVPMDQEATFALDGNDEGGVDAEEMEVEPTESAYTHQAGPAVSDSFNMAAFVGVGPGLNHDLDVVDPSMHSLPGELGPMYHLDDSAPHGLPISSSGFAYGMDQGLHVQQNIAPVMMSIDGRSYNLPVSASTSTITQGLFSDLGGMSDISEMSFDLTFSAGGH</sequence>
<accession>A0AAV9HJS3</accession>
<evidence type="ECO:0000256" key="2">
    <source>
        <dbReference type="SAM" id="MobiDB-lite"/>
    </source>
</evidence>
<evidence type="ECO:0000256" key="1">
    <source>
        <dbReference type="SAM" id="Coils"/>
    </source>
</evidence>
<dbReference type="PANTHER" id="PTHR42031:SF1">
    <property type="entry name" value="KEY LIME PATHOGENICITY PROTEIN"/>
    <property type="match status" value="1"/>
</dbReference>